<dbReference type="GeneID" id="27905024"/>
<keyword evidence="2 6" id="KW-0812">Transmembrane</keyword>
<dbReference type="PANTHER" id="PTHR23502">
    <property type="entry name" value="MAJOR FACILITATOR SUPERFAMILY"/>
    <property type="match status" value="1"/>
</dbReference>
<dbReference type="HOGENOM" id="CLU_008455_13_7_1"/>
<feature type="transmembrane region" description="Helical" evidence="6">
    <location>
        <begin position="99"/>
        <end position="117"/>
    </location>
</feature>
<evidence type="ECO:0000313" key="8">
    <source>
        <dbReference type="EMBL" id="EMF16788.1"/>
    </source>
</evidence>
<evidence type="ECO:0000256" key="5">
    <source>
        <dbReference type="SAM" id="MobiDB-lite"/>
    </source>
</evidence>
<dbReference type="AlphaFoldDB" id="N1QLU4"/>
<dbReference type="OrthoDB" id="2585655at2759"/>
<sequence>MVASSDLEIGQRATNTSLGQVAHLPQEHQDYLIRRHGTLDLDPVPSADPADPYNWPEWKKLSNLMCVAFHAMISHFIAAAIIPAYENIAEDFSISITKASYLTSLQIAIVGFAPLFWKPISNRYGRRPVWLISTLGSALLNVGCAFSDSYSTMAVCRAFAAFFISPPVGIGSGVVTETYFKKQRGQFMGLWTLLLTLGPPLGPFVMGFVVTQTGNYRWIYRVLAIINGVQFLFALFLQPETLYIRKGVQHVGSAFKQEYLTFGRLDPKPLKMYEFIQPLSLFKYPSILIPTIAYSMVFGFCSVLLTVEIPQLFIPKFGFNAQQIGLQFLGIIIGSLIGEQIGGRLSDFWMHRKAKQMAYHAPPPPEHRLWLSYFGFVLAMVGLIVFGVRFQQLPAHQYDVSPIVGIAISAVGNQIVTTVSTTYAIDCHFEHSASIGIFINVIRSTWAFIGPFWYPSMLSSLGGSGSGGLMAGLIFLFSIIPMAIVQWKGKQWRRSTQGKISSPLPQSQSSSSEPAAAAAAEKDFIMRNEETKKEGL</sequence>
<evidence type="ECO:0000256" key="1">
    <source>
        <dbReference type="ARBA" id="ARBA00004141"/>
    </source>
</evidence>
<feature type="transmembrane region" description="Helical" evidence="6">
    <location>
        <begin position="402"/>
        <end position="425"/>
    </location>
</feature>
<feature type="transmembrane region" description="Helical" evidence="6">
    <location>
        <begin position="64"/>
        <end position="84"/>
    </location>
</feature>
<dbReference type="GO" id="GO:0022857">
    <property type="term" value="F:transmembrane transporter activity"/>
    <property type="evidence" value="ECO:0007669"/>
    <property type="project" value="InterPro"/>
</dbReference>
<name>N1QLU4_SPHMS</name>
<dbReference type="FunFam" id="1.20.1250.20:FF:000318">
    <property type="entry name" value="MFS multidrug transporter, putative"/>
    <property type="match status" value="1"/>
</dbReference>
<dbReference type="Pfam" id="PF07690">
    <property type="entry name" value="MFS_1"/>
    <property type="match status" value="1"/>
</dbReference>
<dbReference type="GO" id="GO:0005886">
    <property type="term" value="C:plasma membrane"/>
    <property type="evidence" value="ECO:0007669"/>
    <property type="project" value="TreeGrafter"/>
</dbReference>
<evidence type="ECO:0000256" key="2">
    <source>
        <dbReference type="ARBA" id="ARBA00022692"/>
    </source>
</evidence>
<feature type="transmembrane region" description="Helical" evidence="6">
    <location>
        <begin position="370"/>
        <end position="390"/>
    </location>
</feature>
<feature type="transmembrane region" description="Helical" evidence="6">
    <location>
        <begin position="327"/>
        <end position="349"/>
    </location>
</feature>
<dbReference type="OMA" id="AGYVWIY"/>
<organism evidence="8 9">
    <name type="scientific">Sphaerulina musiva (strain SO2202)</name>
    <name type="common">Poplar stem canker fungus</name>
    <name type="synonym">Septoria musiva</name>
    <dbReference type="NCBI Taxonomy" id="692275"/>
    <lineage>
        <taxon>Eukaryota</taxon>
        <taxon>Fungi</taxon>
        <taxon>Dikarya</taxon>
        <taxon>Ascomycota</taxon>
        <taxon>Pezizomycotina</taxon>
        <taxon>Dothideomycetes</taxon>
        <taxon>Dothideomycetidae</taxon>
        <taxon>Mycosphaerellales</taxon>
        <taxon>Mycosphaerellaceae</taxon>
        <taxon>Sphaerulina</taxon>
    </lineage>
</organism>
<evidence type="ECO:0000256" key="4">
    <source>
        <dbReference type="ARBA" id="ARBA00023136"/>
    </source>
</evidence>
<evidence type="ECO:0000259" key="7">
    <source>
        <dbReference type="PROSITE" id="PS50850"/>
    </source>
</evidence>
<feature type="region of interest" description="Disordered" evidence="5">
    <location>
        <begin position="497"/>
        <end position="519"/>
    </location>
</feature>
<keyword evidence="3 6" id="KW-1133">Transmembrane helix</keyword>
<feature type="compositionally biased region" description="Low complexity" evidence="5">
    <location>
        <begin position="501"/>
        <end position="519"/>
    </location>
</feature>
<dbReference type="RefSeq" id="XP_016764909.1">
    <property type="nucleotide sequence ID" value="XM_016907887.1"/>
</dbReference>
<dbReference type="eggNOG" id="KOG0255">
    <property type="taxonomic scope" value="Eukaryota"/>
</dbReference>
<reference evidence="8 9" key="1">
    <citation type="journal article" date="2012" name="PLoS Pathog.">
        <title>Diverse lifestyles and strategies of plant pathogenesis encoded in the genomes of eighteen Dothideomycetes fungi.</title>
        <authorList>
            <person name="Ohm R.A."/>
            <person name="Feau N."/>
            <person name="Henrissat B."/>
            <person name="Schoch C.L."/>
            <person name="Horwitz B.A."/>
            <person name="Barry K.W."/>
            <person name="Condon B.J."/>
            <person name="Copeland A.C."/>
            <person name="Dhillon B."/>
            <person name="Glaser F."/>
            <person name="Hesse C.N."/>
            <person name="Kosti I."/>
            <person name="LaButti K."/>
            <person name="Lindquist E.A."/>
            <person name="Lucas S."/>
            <person name="Salamov A.A."/>
            <person name="Bradshaw R.E."/>
            <person name="Ciuffetti L."/>
            <person name="Hamelin R.C."/>
            <person name="Kema G.H.J."/>
            <person name="Lawrence C."/>
            <person name="Scott J.A."/>
            <person name="Spatafora J.W."/>
            <person name="Turgeon B.G."/>
            <person name="de Wit P.J.G.M."/>
            <person name="Zhong S."/>
            <person name="Goodwin S.B."/>
            <person name="Grigoriev I.V."/>
        </authorList>
    </citation>
    <scope>NUCLEOTIDE SEQUENCE [LARGE SCALE GENOMIC DNA]</scope>
    <source>
        <strain evidence="8 9">SO2202</strain>
    </source>
</reference>
<protein>
    <submittedName>
        <fullName evidence="8">MFS general substrate transporter</fullName>
    </submittedName>
</protein>
<dbReference type="PROSITE" id="PS50850">
    <property type="entry name" value="MFS"/>
    <property type="match status" value="1"/>
</dbReference>
<feature type="transmembrane region" description="Helical" evidence="6">
    <location>
        <begin position="466"/>
        <end position="485"/>
    </location>
</feature>
<dbReference type="Proteomes" id="UP000016931">
    <property type="component" value="Unassembled WGS sequence"/>
</dbReference>
<feature type="domain" description="Major facilitator superfamily (MFS) profile" evidence="7">
    <location>
        <begin position="63"/>
        <end position="490"/>
    </location>
</feature>
<proteinExistence type="predicted"/>
<evidence type="ECO:0000313" key="9">
    <source>
        <dbReference type="Proteomes" id="UP000016931"/>
    </source>
</evidence>
<evidence type="ECO:0000256" key="3">
    <source>
        <dbReference type="ARBA" id="ARBA00022989"/>
    </source>
</evidence>
<dbReference type="InterPro" id="IPR020846">
    <property type="entry name" value="MFS_dom"/>
</dbReference>
<dbReference type="STRING" id="692275.N1QLU4"/>
<feature type="transmembrane region" description="Helical" evidence="6">
    <location>
        <begin position="437"/>
        <end position="454"/>
    </location>
</feature>
<comment type="subcellular location">
    <subcellularLocation>
        <location evidence="1">Membrane</location>
        <topology evidence="1">Multi-pass membrane protein</topology>
    </subcellularLocation>
</comment>
<feature type="transmembrane region" description="Helical" evidence="6">
    <location>
        <begin position="287"/>
        <end position="307"/>
    </location>
</feature>
<dbReference type="PANTHER" id="PTHR23502:SF2">
    <property type="entry name" value="TRANSPORTER, PUTATIVE (AFU_ORTHOLOGUE AFUA_2G08910)-RELATED"/>
    <property type="match status" value="1"/>
</dbReference>
<feature type="transmembrane region" description="Helical" evidence="6">
    <location>
        <begin position="187"/>
        <end position="206"/>
    </location>
</feature>
<feature type="transmembrane region" description="Helical" evidence="6">
    <location>
        <begin position="158"/>
        <end position="180"/>
    </location>
</feature>
<evidence type="ECO:0000256" key="6">
    <source>
        <dbReference type="SAM" id="Phobius"/>
    </source>
</evidence>
<dbReference type="SUPFAM" id="SSF103473">
    <property type="entry name" value="MFS general substrate transporter"/>
    <property type="match status" value="1"/>
</dbReference>
<dbReference type="Gene3D" id="1.20.1250.20">
    <property type="entry name" value="MFS general substrate transporter like domains"/>
    <property type="match status" value="1"/>
</dbReference>
<accession>N1QLU4</accession>
<gene>
    <name evidence="8" type="ORF">SEPMUDRAFT_160184</name>
</gene>
<dbReference type="InterPro" id="IPR011701">
    <property type="entry name" value="MFS"/>
</dbReference>
<feature type="transmembrane region" description="Helical" evidence="6">
    <location>
        <begin position="218"/>
        <end position="237"/>
    </location>
</feature>
<keyword evidence="4 6" id="KW-0472">Membrane</keyword>
<dbReference type="InterPro" id="IPR036259">
    <property type="entry name" value="MFS_trans_sf"/>
</dbReference>
<feature type="transmembrane region" description="Helical" evidence="6">
    <location>
        <begin position="129"/>
        <end position="146"/>
    </location>
</feature>
<dbReference type="EMBL" id="KB456260">
    <property type="protein sequence ID" value="EMF16788.1"/>
    <property type="molecule type" value="Genomic_DNA"/>
</dbReference>
<keyword evidence="9" id="KW-1185">Reference proteome</keyword>